<reference evidence="2 3" key="1">
    <citation type="journal article" date="2021" name="Elife">
        <title>Chloroplast acquisition without the gene transfer in kleptoplastic sea slugs, Plakobranchus ocellatus.</title>
        <authorList>
            <person name="Maeda T."/>
            <person name="Takahashi S."/>
            <person name="Yoshida T."/>
            <person name="Shimamura S."/>
            <person name="Takaki Y."/>
            <person name="Nagai Y."/>
            <person name="Toyoda A."/>
            <person name="Suzuki Y."/>
            <person name="Arimoto A."/>
            <person name="Ishii H."/>
            <person name="Satoh N."/>
            <person name="Nishiyama T."/>
            <person name="Hasebe M."/>
            <person name="Maruyama T."/>
            <person name="Minagawa J."/>
            <person name="Obokata J."/>
            <person name="Shigenobu S."/>
        </authorList>
    </citation>
    <scope>NUCLEOTIDE SEQUENCE [LARGE SCALE GENOMIC DNA]</scope>
</reference>
<evidence type="ECO:0000256" key="1">
    <source>
        <dbReference type="SAM" id="MobiDB-lite"/>
    </source>
</evidence>
<feature type="compositionally biased region" description="Basic and acidic residues" evidence="1">
    <location>
        <begin position="17"/>
        <end position="26"/>
    </location>
</feature>
<dbReference type="Proteomes" id="UP000735302">
    <property type="component" value="Unassembled WGS sequence"/>
</dbReference>
<evidence type="ECO:0000313" key="2">
    <source>
        <dbReference type="EMBL" id="GFN79157.1"/>
    </source>
</evidence>
<dbReference type="EMBL" id="BLXT01000641">
    <property type="protein sequence ID" value="GFN79157.1"/>
    <property type="molecule type" value="Genomic_DNA"/>
</dbReference>
<organism evidence="2 3">
    <name type="scientific">Plakobranchus ocellatus</name>
    <dbReference type="NCBI Taxonomy" id="259542"/>
    <lineage>
        <taxon>Eukaryota</taxon>
        <taxon>Metazoa</taxon>
        <taxon>Spiralia</taxon>
        <taxon>Lophotrochozoa</taxon>
        <taxon>Mollusca</taxon>
        <taxon>Gastropoda</taxon>
        <taxon>Heterobranchia</taxon>
        <taxon>Euthyneura</taxon>
        <taxon>Panpulmonata</taxon>
        <taxon>Sacoglossa</taxon>
        <taxon>Placobranchoidea</taxon>
        <taxon>Plakobranchidae</taxon>
        <taxon>Plakobranchus</taxon>
    </lineage>
</organism>
<accession>A0AAV3Y9I3</accession>
<name>A0AAV3Y9I3_9GAST</name>
<evidence type="ECO:0000313" key="3">
    <source>
        <dbReference type="Proteomes" id="UP000735302"/>
    </source>
</evidence>
<proteinExistence type="predicted"/>
<protein>
    <submittedName>
        <fullName evidence="2">Uncharacterized protein</fullName>
    </submittedName>
</protein>
<feature type="compositionally biased region" description="Basic residues" evidence="1">
    <location>
        <begin position="36"/>
        <end position="59"/>
    </location>
</feature>
<feature type="region of interest" description="Disordered" evidence="1">
    <location>
        <begin position="1"/>
        <end position="71"/>
    </location>
</feature>
<gene>
    <name evidence="2" type="ORF">PoB_000566300</name>
</gene>
<comment type="caution">
    <text evidence="2">The sequence shown here is derived from an EMBL/GenBank/DDBJ whole genome shotgun (WGS) entry which is preliminary data.</text>
</comment>
<feature type="compositionally biased region" description="Basic residues" evidence="1">
    <location>
        <begin position="1"/>
        <end position="16"/>
    </location>
</feature>
<sequence>MGRERGGKRKRSRRGPRKEGGGVDRYLEEDEEVRRKRERGRGKWSGWRRRVRGRKKRTGGRGGRRDGVLGD</sequence>
<keyword evidence="3" id="KW-1185">Reference proteome</keyword>
<dbReference type="AlphaFoldDB" id="A0AAV3Y9I3"/>